<comment type="caution">
    <text evidence="11">The sequence shown here is derived from an EMBL/GenBank/DDBJ whole genome shotgun (WGS) entry which is preliminary data.</text>
</comment>
<feature type="coiled-coil region" evidence="8">
    <location>
        <begin position="17"/>
        <end position="44"/>
    </location>
</feature>
<comment type="subcellular location">
    <subcellularLocation>
        <location evidence="2">Cell outer membrane</location>
    </subcellularLocation>
    <subcellularLocation>
        <location evidence="1">Cell surface</location>
    </subcellularLocation>
</comment>
<keyword evidence="3" id="KW-1134">Transmembrane beta strand</keyword>
<organism evidence="11 12">
    <name type="scientific">Seminibacterium arietis</name>
    <dbReference type="NCBI Taxonomy" id="1173502"/>
    <lineage>
        <taxon>Bacteria</taxon>
        <taxon>Pseudomonadati</taxon>
        <taxon>Pseudomonadota</taxon>
        <taxon>Gammaproteobacteria</taxon>
        <taxon>Pasteurellales</taxon>
        <taxon>Pasteurellaceae</taxon>
        <taxon>Seminibacterium</taxon>
    </lineage>
</organism>
<keyword evidence="7" id="KW-0998">Cell outer membrane</keyword>
<evidence type="ECO:0000256" key="2">
    <source>
        <dbReference type="ARBA" id="ARBA00004442"/>
    </source>
</evidence>
<dbReference type="InterPro" id="IPR045584">
    <property type="entry name" value="Pilin-like"/>
</dbReference>
<evidence type="ECO:0000313" key="12">
    <source>
        <dbReference type="Proteomes" id="UP001596996"/>
    </source>
</evidence>
<dbReference type="EMBL" id="JBHTJN010000011">
    <property type="protein sequence ID" value="MFD0966495.1"/>
    <property type="molecule type" value="Genomic_DNA"/>
</dbReference>
<gene>
    <name evidence="11" type="ORF">ACFQ02_06525</name>
</gene>
<keyword evidence="6" id="KW-0472">Membrane</keyword>
<feature type="chain" id="PRO_5047226515" evidence="9">
    <location>
        <begin position="21"/>
        <end position="266"/>
    </location>
</feature>
<evidence type="ECO:0000256" key="4">
    <source>
        <dbReference type="ARBA" id="ARBA00022692"/>
    </source>
</evidence>
<evidence type="ECO:0000256" key="8">
    <source>
        <dbReference type="SAM" id="Coils"/>
    </source>
</evidence>
<evidence type="ECO:0000256" key="5">
    <source>
        <dbReference type="ARBA" id="ARBA00022729"/>
    </source>
</evidence>
<name>A0ABW3IA48_9PAST</name>
<keyword evidence="4" id="KW-0812">Transmembrane</keyword>
<evidence type="ECO:0000256" key="7">
    <source>
        <dbReference type="ARBA" id="ARBA00023237"/>
    </source>
</evidence>
<sequence>MKKNLTLTLLATMIAGYAVAEEAHDTTEAKLREINTRIHTLEAQFFQNEGAIAANTTDVEEHSTSIEANTTNIQANTDKIRENTSDIAMNNEDIETNINNIYANKKAIEANASDIATNKQSIDTNKKAIEANAENIAANSQSIETNKTAIEINKTAIEANTTAISQLATKEVAVNRSDINRLDRRVNHLETKVERGLAAQSALSGLFQPYNVGKFNLSAAVGGYNSQHAVAIGSGFRFNEKIATKAGVAFTSGGNVSYNVGVNFEF</sequence>
<evidence type="ECO:0000259" key="10">
    <source>
        <dbReference type="Pfam" id="PF03895"/>
    </source>
</evidence>
<proteinExistence type="predicted"/>
<dbReference type="Gene3D" id="3.30.1300.30">
    <property type="entry name" value="GSPII I/J protein-like"/>
    <property type="match status" value="1"/>
</dbReference>
<feature type="domain" description="Trimeric autotransporter adhesin YadA-like C-terminal membrane anchor" evidence="10">
    <location>
        <begin position="207"/>
        <end position="266"/>
    </location>
</feature>
<reference evidence="12" key="1">
    <citation type="journal article" date="2019" name="Int. J. Syst. Evol. Microbiol.">
        <title>The Global Catalogue of Microorganisms (GCM) 10K type strain sequencing project: providing services to taxonomists for standard genome sequencing and annotation.</title>
        <authorList>
            <consortium name="The Broad Institute Genomics Platform"/>
            <consortium name="The Broad Institute Genome Sequencing Center for Infectious Disease"/>
            <person name="Wu L."/>
            <person name="Ma J."/>
        </authorList>
    </citation>
    <scope>NUCLEOTIDE SEQUENCE [LARGE SCALE GENOMIC DNA]</scope>
    <source>
        <strain evidence="12">CCUG 61707</strain>
    </source>
</reference>
<dbReference type="RefSeq" id="WP_380820797.1">
    <property type="nucleotide sequence ID" value="NZ_JBHTJN010000011.1"/>
</dbReference>
<evidence type="ECO:0000256" key="3">
    <source>
        <dbReference type="ARBA" id="ARBA00022452"/>
    </source>
</evidence>
<feature type="signal peptide" evidence="9">
    <location>
        <begin position="1"/>
        <end position="20"/>
    </location>
</feature>
<dbReference type="PRINTS" id="PR01804">
    <property type="entry name" value="UBIQUITOUSSP"/>
</dbReference>
<keyword evidence="12" id="KW-1185">Reference proteome</keyword>
<protein>
    <submittedName>
        <fullName evidence="11">YadA-like family protein</fullName>
    </submittedName>
</protein>
<keyword evidence="5 9" id="KW-0732">Signal</keyword>
<dbReference type="Proteomes" id="UP001596996">
    <property type="component" value="Unassembled WGS sequence"/>
</dbReference>
<evidence type="ECO:0000313" key="11">
    <source>
        <dbReference type="EMBL" id="MFD0966495.1"/>
    </source>
</evidence>
<evidence type="ECO:0000256" key="6">
    <source>
        <dbReference type="ARBA" id="ARBA00023136"/>
    </source>
</evidence>
<evidence type="ECO:0000256" key="9">
    <source>
        <dbReference type="SAM" id="SignalP"/>
    </source>
</evidence>
<dbReference type="Gene3D" id="1.20.5.340">
    <property type="match status" value="1"/>
</dbReference>
<dbReference type="SUPFAM" id="SSF54523">
    <property type="entry name" value="Pili subunits"/>
    <property type="match status" value="1"/>
</dbReference>
<accession>A0ABW3IA48</accession>
<dbReference type="InterPro" id="IPR005594">
    <property type="entry name" value="YadA_C"/>
</dbReference>
<dbReference type="InterPro" id="IPR008378">
    <property type="entry name" value="Ubiq_surface"/>
</dbReference>
<evidence type="ECO:0000256" key="1">
    <source>
        <dbReference type="ARBA" id="ARBA00004241"/>
    </source>
</evidence>
<dbReference type="Pfam" id="PF03895">
    <property type="entry name" value="YadA_anchor"/>
    <property type="match status" value="1"/>
</dbReference>
<keyword evidence="8" id="KW-0175">Coiled coil</keyword>